<dbReference type="Pfam" id="PF22922">
    <property type="entry name" value="GAF_NLP"/>
    <property type="match status" value="2"/>
</dbReference>
<protein>
    <recommendedName>
        <fullName evidence="11">Plant regulator RWP-RK family protein</fullName>
    </recommendedName>
</protein>
<evidence type="ECO:0000256" key="1">
    <source>
        <dbReference type="ARBA" id="ARBA00011726"/>
    </source>
</evidence>
<keyword evidence="10" id="KW-1185">Reference proteome</keyword>
<sequence>MDDGNGAFAPDSSFGNFSDAAMDLDFVDELLYDGCCFETADEFGFLQAGTSASDDLNDPKQYFPLFESNSGNLNVNPCQENYQVATEKNCDENPPVGNPKIEELGVIGSQNQNIHPFTASSVQSGGFLVENNELGRRLRIAPTNNARSSTGVRERLMHAIGQLKQCTKDRDLLIQIWVPIKKEGKHVLTTFGQPYLLDPKSHSLASYRNVSKNFQFPAEEDSKEMVGLPGRVFLRKLPEWTPDVSYFSRVEYPRKNHAKQFNIRGSFAVPVFEQGSRTCLGVIEVVTTTQDVSYLPELESVCKALEVCFFSFFIFFFLHAVDLRSPKDFRPPSLKACKQFCQAAVPEISEILESVCKAHRLPLALMWAPCFRQGKGGCRHFDENYSNCICTVNSACFVAESNYSGFYVACSEQYLSFGQGIAGRAFTTRKQCFSTDVAAFSKTDYPLSHHAKMFQLRAAIAIPVQSTYAGPVDFVLEFFFPKDCCNTEEQKRMRDILPINIKQACRSLHVVMDKELEETVNKKMVVASDERLNKDETQKFASSLFKESSEAESSWIARVAKAQQKGKGVCVSWDHPKEENKEEFKVTSHWGKTQDELYHKQAFPEFGKFQQNSVPKGSNETTTGAASDERHSVGSRKSGDKRRTKTEKTISLQVLRQYFAGSLKDAAKSIGVCPTTLKRICRKHGINRWPSRKIKKVGHSLKKLQLVIDSVQGGEGAIQIGSFYNTFPELTSPNFSATGGFPSSQTNGDSNKSNPRPENGIFSAAASASKSPSSSSSQSSGSSICCSTGVKQHTTTNNGSVSGDPLLVEDPGGVLKRTHSDAALHALNRDESELLIRSQSFKTFGDLPSPETLPPLPKSSSQIIRDRSGFRVKATFGADKIQFTLQPSWGFRDLQQEIARRFNIDDICRIDLKYLDDDQEWVLLTCDADLEECKDVYKLSESHTIKMSLNQPSRPHLGSSLGSVSLLGGGGPL</sequence>
<dbReference type="SMART" id="SM00666">
    <property type="entry name" value="PB1"/>
    <property type="match status" value="1"/>
</dbReference>
<feature type="region of interest" description="Disordered" evidence="6">
    <location>
        <begin position="608"/>
        <end position="647"/>
    </location>
</feature>
<evidence type="ECO:0000259" key="8">
    <source>
        <dbReference type="PROSITE" id="PS51745"/>
    </source>
</evidence>
<evidence type="ECO:0008006" key="11">
    <source>
        <dbReference type="Google" id="ProtNLM"/>
    </source>
</evidence>
<keyword evidence="2" id="KW-0805">Transcription regulation</keyword>
<name>A0A8X7Z3W4_POPTO</name>
<dbReference type="InterPro" id="IPR053793">
    <property type="entry name" value="PB1-like"/>
</dbReference>
<evidence type="ECO:0000259" key="7">
    <source>
        <dbReference type="PROSITE" id="PS51519"/>
    </source>
</evidence>
<dbReference type="GO" id="GO:0003700">
    <property type="term" value="F:DNA-binding transcription factor activity"/>
    <property type="evidence" value="ECO:0007669"/>
    <property type="project" value="InterPro"/>
</dbReference>
<feature type="domain" description="PB1" evidence="8">
    <location>
        <begin position="869"/>
        <end position="952"/>
    </location>
</feature>
<feature type="compositionally biased region" description="Polar residues" evidence="6">
    <location>
        <begin position="609"/>
        <end position="625"/>
    </location>
</feature>
<dbReference type="PANTHER" id="PTHR32002">
    <property type="entry name" value="PROTEIN NLP8"/>
    <property type="match status" value="1"/>
</dbReference>
<dbReference type="EMBL" id="JAAWWB010000018">
    <property type="protein sequence ID" value="KAG6761926.1"/>
    <property type="molecule type" value="Genomic_DNA"/>
</dbReference>
<feature type="domain" description="RWP-RK" evidence="7">
    <location>
        <begin position="636"/>
        <end position="717"/>
    </location>
</feature>
<dbReference type="InterPro" id="IPR045012">
    <property type="entry name" value="NLP"/>
</dbReference>
<dbReference type="InterPro" id="IPR034891">
    <property type="entry name" value="PB1_NLP"/>
</dbReference>
<evidence type="ECO:0000313" key="9">
    <source>
        <dbReference type="EMBL" id="KAG6761926.1"/>
    </source>
</evidence>
<dbReference type="Proteomes" id="UP000886885">
    <property type="component" value="Chromosome 9D"/>
</dbReference>
<feature type="compositionally biased region" description="Low complexity" evidence="6">
    <location>
        <begin position="763"/>
        <end position="783"/>
    </location>
</feature>
<accession>A0A8X7Z3W4</accession>
<dbReference type="GO" id="GO:0003677">
    <property type="term" value="F:DNA binding"/>
    <property type="evidence" value="ECO:0007669"/>
    <property type="project" value="UniProtKB-KW"/>
</dbReference>
<dbReference type="PROSITE" id="PS51519">
    <property type="entry name" value="RWP_RK"/>
    <property type="match status" value="1"/>
</dbReference>
<dbReference type="InterPro" id="IPR000270">
    <property type="entry name" value="PB1_dom"/>
</dbReference>
<organism evidence="9 10">
    <name type="scientific">Populus tomentosa</name>
    <name type="common">Chinese white poplar</name>
    <dbReference type="NCBI Taxonomy" id="118781"/>
    <lineage>
        <taxon>Eukaryota</taxon>
        <taxon>Viridiplantae</taxon>
        <taxon>Streptophyta</taxon>
        <taxon>Embryophyta</taxon>
        <taxon>Tracheophyta</taxon>
        <taxon>Spermatophyta</taxon>
        <taxon>Magnoliopsida</taxon>
        <taxon>eudicotyledons</taxon>
        <taxon>Gunneridae</taxon>
        <taxon>Pentapetalae</taxon>
        <taxon>rosids</taxon>
        <taxon>fabids</taxon>
        <taxon>Malpighiales</taxon>
        <taxon>Salicaceae</taxon>
        <taxon>Saliceae</taxon>
        <taxon>Populus</taxon>
    </lineage>
</organism>
<dbReference type="CDD" id="cd06407">
    <property type="entry name" value="PB1_NLP"/>
    <property type="match status" value="1"/>
</dbReference>
<reference evidence="9" key="1">
    <citation type="journal article" date="2020" name="bioRxiv">
        <title>Hybrid origin of Populus tomentosa Carr. identified through genome sequencing and phylogenomic analysis.</title>
        <authorList>
            <person name="An X."/>
            <person name="Gao K."/>
            <person name="Chen Z."/>
            <person name="Li J."/>
            <person name="Yang X."/>
            <person name="Yang X."/>
            <person name="Zhou J."/>
            <person name="Guo T."/>
            <person name="Zhao T."/>
            <person name="Huang S."/>
            <person name="Miao D."/>
            <person name="Khan W.U."/>
            <person name="Rao P."/>
            <person name="Ye M."/>
            <person name="Lei B."/>
            <person name="Liao W."/>
            <person name="Wang J."/>
            <person name="Ji L."/>
            <person name="Li Y."/>
            <person name="Guo B."/>
            <person name="Mustafa N.S."/>
            <person name="Li S."/>
            <person name="Yun Q."/>
            <person name="Keller S.R."/>
            <person name="Mao J."/>
            <person name="Zhang R."/>
            <person name="Strauss S.H."/>
        </authorList>
    </citation>
    <scope>NUCLEOTIDE SEQUENCE</scope>
    <source>
        <strain evidence="9">GM15</strain>
        <tissue evidence="9">Leaf</tissue>
    </source>
</reference>
<keyword evidence="4" id="KW-0804">Transcription</keyword>
<dbReference type="Pfam" id="PF00564">
    <property type="entry name" value="PB1"/>
    <property type="match status" value="1"/>
</dbReference>
<feature type="region of interest" description="Disordered" evidence="6">
    <location>
        <begin position="735"/>
        <end position="786"/>
    </location>
</feature>
<gene>
    <name evidence="9" type="ORF">POTOM_035167</name>
</gene>
<keyword evidence="5" id="KW-0539">Nucleus</keyword>
<dbReference type="InterPro" id="IPR003035">
    <property type="entry name" value="RWP-RK_dom"/>
</dbReference>
<dbReference type="PANTHER" id="PTHR32002:SF46">
    <property type="entry name" value="PROTEIN NLP2"/>
    <property type="match status" value="1"/>
</dbReference>
<dbReference type="OrthoDB" id="6270329at2759"/>
<dbReference type="Pfam" id="PF02042">
    <property type="entry name" value="RWP-RK"/>
    <property type="match status" value="1"/>
</dbReference>
<evidence type="ECO:0000256" key="4">
    <source>
        <dbReference type="ARBA" id="ARBA00023163"/>
    </source>
</evidence>
<comment type="subunit">
    <text evidence="1">Homodimers and heterodimers.</text>
</comment>
<dbReference type="PROSITE" id="PS51745">
    <property type="entry name" value="PB1"/>
    <property type="match status" value="1"/>
</dbReference>
<evidence type="ECO:0000313" key="10">
    <source>
        <dbReference type="Proteomes" id="UP000886885"/>
    </source>
</evidence>
<proteinExistence type="predicted"/>
<evidence type="ECO:0000256" key="5">
    <source>
        <dbReference type="ARBA" id="ARBA00023242"/>
    </source>
</evidence>
<comment type="caution">
    <text evidence="9">The sequence shown here is derived from an EMBL/GenBank/DDBJ whole genome shotgun (WGS) entry which is preliminary data.</text>
</comment>
<evidence type="ECO:0000256" key="3">
    <source>
        <dbReference type="ARBA" id="ARBA00023125"/>
    </source>
</evidence>
<evidence type="ECO:0000256" key="6">
    <source>
        <dbReference type="SAM" id="MobiDB-lite"/>
    </source>
</evidence>
<evidence type="ECO:0000256" key="2">
    <source>
        <dbReference type="ARBA" id="ARBA00023015"/>
    </source>
</evidence>
<dbReference type="InterPro" id="IPR055081">
    <property type="entry name" value="NLP1-9_GAF"/>
</dbReference>
<keyword evidence="3" id="KW-0238">DNA-binding</keyword>
<feature type="compositionally biased region" description="Polar residues" evidence="6">
    <location>
        <begin position="735"/>
        <end position="756"/>
    </location>
</feature>
<dbReference type="AlphaFoldDB" id="A0A8X7Z3W4"/>